<name>D9SSR1_CLOC7</name>
<reference evidence="8 9" key="1">
    <citation type="submission" date="2010-08" db="EMBL/GenBank/DDBJ databases">
        <title>Complete sequence of Clostridium cellulovorans 743B.</title>
        <authorList>
            <consortium name="US DOE Joint Genome Institute"/>
            <person name="Lucas S."/>
            <person name="Copeland A."/>
            <person name="Lapidus A."/>
            <person name="Cheng J.-F."/>
            <person name="Bruce D."/>
            <person name="Goodwin L."/>
            <person name="Pitluck S."/>
            <person name="Chertkov O."/>
            <person name="Detter J.C."/>
            <person name="Han C."/>
            <person name="Tapia R."/>
            <person name="Land M."/>
            <person name="Hauser L."/>
            <person name="Chang Y.-J."/>
            <person name="Jeffries C."/>
            <person name="Kyrpides N."/>
            <person name="Ivanova N."/>
            <person name="Mikhailova N."/>
            <person name="Hemme C.L."/>
            <person name="Woyke T."/>
        </authorList>
    </citation>
    <scope>NUCLEOTIDE SEQUENCE [LARGE SCALE GENOMIC DNA]</scope>
    <source>
        <strain evidence="9">ATCC 35296 / DSM 3052 / OCM 3 / 743B</strain>
    </source>
</reference>
<proteinExistence type="predicted"/>
<evidence type="ECO:0000256" key="2">
    <source>
        <dbReference type="ARBA" id="ARBA00022597"/>
    </source>
</evidence>
<keyword evidence="1" id="KW-0813">Transport</keyword>
<keyword evidence="6" id="KW-0479">Metal-binding</keyword>
<keyword evidence="4" id="KW-0598">Phosphotransferase system</keyword>
<gene>
    <name evidence="8" type="ordered locus">Clocel_2878</name>
</gene>
<protein>
    <submittedName>
        <fullName evidence="8">Phosphotransferase system PTS lactose/cellobiose-specific IIA subunit</fullName>
    </submittedName>
</protein>
<dbReference type="GO" id="GO:0009401">
    <property type="term" value="P:phosphoenolpyruvate-dependent sugar phosphotransferase system"/>
    <property type="evidence" value="ECO:0007669"/>
    <property type="project" value="UniProtKB-KW"/>
</dbReference>
<dbReference type="STRING" id="573061.Clocel_2878"/>
<dbReference type="HOGENOM" id="CLU_152490_0_0_9"/>
<dbReference type="RefSeq" id="WP_010075667.1">
    <property type="nucleotide sequence ID" value="NC_014393.1"/>
</dbReference>
<dbReference type="OrthoDB" id="389577at2"/>
<evidence type="ECO:0000256" key="5">
    <source>
        <dbReference type="PIRSR" id="PIRSR000699-1"/>
    </source>
</evidence>
<dbReference type="PANTHER" id="PTHR34382:SF7">
    <property type="entry name" value="PTS SYSTEM N,N'-DIACETYLCHITOBIOSE-SPECIFIC EIIA COMPONENT"/>
    <property type="match status" value="1"/>
</dbReference>
<keyword evidence="2" id="KW-0762">Sugar transport</keyword>
<accession>D9SSR1</accession>
<dbReference type="Proteomes" id="UP000002730">
    <property type="component" value="Chromosome"/>
</dbReference>
<evidence type="ECO:0000256" key="1">
    <source>
        <dbReference type="ARBA" id="ARBA00022448"/>
    </source>
</evidence>
<evidence type="ECO:0000256" key="6">
    <source>
        <dbReference type="PIRSR" id="PIRSR000699-2"/>
    </source>
</evidence>
<evidence type="ECO:0000256" key="3">
    <source>
        <dbReference type="ARBA" id="ARBA00022679"/>
    </source>
</evidence>
<dbReference type="GO" id="GO:0016740">
    <property type="term" value="F:transferase activity"/>
    <property type="evidence" value="ECO:0007669"/>
    <property type="project" value="UniProtKB-KW"/>
</dbReference>
<keyword evidence="6" id="KW-0460">Magnesium</keyword>
<dbReference type="SUPFAM" id="SSF46973">
    <property type="entry name" value="Enzyme IIa from lactose specific PTS, IIa-lac"/>
    <property type="match status" value="1"/>
</dbReference>
<dbReference type="GO" id="GO:0046872">
    <property type="term" value="F:metal ion binding"/>
    <property type="evidence" value="ECO:0007669"/>
    <property type="project" value="UniProtKB-KW"/>
</dbReference>
<dbReference type="InterPro" id="IPR003188">
    <property type="entry name" value="PTS_IIA_lac/cel"/>
</dbReference>
<keyword evidence="3 8" id="KW-0808">Transferase</keyword>
<feature type="active site" description="Tele-phosphohistidine intermediate" evidence="5">
    <location>
        <position position="76"/>
    </location>
</feature>
<comment type="cofactor">
    <cofactor evidence="6">
        <name>Mg(2+)</name>
        <dbReference type="ChEBI" id="CHEBI:18420"/>
    </cofactor>
    <text evidence="6">Binds 1 Mg(2+) ion per trimer.</text>
</comment>
<feature type="binding site" evidence="6">
    <location>
        <position position="79"/>
    </location>
    <ligand>
        <name>Mg(2+)</name>
        <dbReference type="ChEBI" id="CHEBI:18420"/>
        <note>ligand shared between all trimeric partners</note>
    </ligand>
</feature>
<dbReference type="PIRSF" id="PIRSF000699">
    <property type="entry name" value="PTS_IILac_III"/>
    <property type="match status" value="1"/>
</dbReference>
<dbReference type="eggNOG" id="COG1447">
    <property type="taxonomic scope" value="Bacteria"/>
</dbReference>
<dbReference type="Pfam" id="PF02255">
    <property type="entry name" value="PTS_IIA"/>
    <property type="match status" value="1"/>
</dbReference>
<evidence type="ECO:0000256" key="7">
    <source>
        <dbReference type="PROSITE-ProRule" id="PRU00418"/>
    </source>
</evidence>
<keyword evidence="9" id="KW-1185">Reference proteome</keyword>
<dbReference type="CDD" id="cd00215">
    <property type="entry name" value="PTS_IIA_lac"/>
    <property type="match status" value="1"/>
</dbReference>
<dbReference type="EMBL" id="CP002160">
    <property type="protein sequence ID" value="ADL52573.1"/>
    <property type="molecule type" value="Genomic_DNA"/>
</dbReference>
<dbReference type="PANTHER" id="PTHR34382">
    <property type="entry name" value="PTS SYSTEM N,N'-DIACETYLCHITOBIOSE-SPECIFIC EIIA COMPONENT"/>
    <property type="match status" value="1"/>
</dbReference>
<evidence type="ECO:0000256" key="4">
    <source>
        <dbReference type="ARBA" id="ARBA00022683"/>
    </source>
</evidence>
<feature type="modified residue" description="Phosphohistidine; by HPr" evidence="7">
    <location>
        <position position="76"/>
    </location>
</feature>
<evidence type="ECO:0000313" key="9">
    <source>
        <dbReference type="Proteomes" id="UP000002730"/>
    </source>
</evidence>
<dbReference type="KEGG" id="ccb:Clocel_2878"/>
<evidence type="ECO:0000313" key="8">
    <source>
        <dbReference type="EMBL" id="ADL52573.1"/>
    </source>
</evidence>
<sequence length="103" mass="11613">MDELEQVAFNLISNVGMAKSLIMEGLVEARNSNYEGSEAKLKEADTYLTEAHHAHFGLIQKEAQGEPTTVSLILMHAEDQLMTTEVMKDLVKEMILMYKKINN</sequence>
<dbReference type="AlphaFoldDB" id="D9SSR1"/>
<dbReference type="Gene3D" id="1.20.58.80">
    <property type="entry name" value="Phosphotransferase system, lactose/cellobiose-type IIA subunit"/>
    <property type="match status" value="1"/>
</dbReference>
<organism evidence="8 9">
    <name type="scientific">Clostridium cellulovorans (strain ATCC 35296 / DSM 3052 / OCM 3 / 743B)</name>
    <dbReference type="NCBI Taxonomy" id="573061"/>
    <lineage>
        <taxon>Bacteria</taxon>
        <taxon>Bacillati</taxon>
        <taxon>Bacillota</taxon>
        <taxon>Clostridia</taxon>
        <taxon>Eubacteriales</taxon>
        <taxon>Clostridiaceae</taxon>
        <taxon>Clostridium</taxon>
    </lineage>
</organism>
<dbReference type="InterPro" id="IPR036542">
    <property type="entry name" value="PTS_IIA_lac/cel_sf"/>
</dbReference>
<dbReference type="PROSITE" id="PS51095">
    <property type="entry name" value="PTS_EIIA_TYPE_3"/>
    <property type="match status" value="1"/>
</dbReference>